<dbReference type="PANTHER" id="PTHR19847:SF7">
    <property type="entry name" value="DDB1- AND CUL4-ASSOCIATED FACTOR 11"/>
    <property type="match status" value="1"/>
</dbReference>
<dbReference type="GO" id="GO:0043161">
    <property type="term" value="P:proteasome-mediated ubiquitin-dependent protein catabolic process"/>
    <property type="evidence" value="ECO:0007669"/>
    <property type="project" value="TreeGrafter"/>
</dbReference>
<dbReference type="Proteomes" id="UP000019335">
    <property type="component" value="Chromosome 13"/>
</dbReference>
<reference evidence="5 6" key="1">
    <citation type="journal article" date="2014" name="Mol. Plant">
        <title>Chromosome Scale Genome Assembly and Transcriptome Profiling of Nannochloropsis gaditana in Nitrogen Depletion.</title>
        <authorList>
            <person name="Corteggiani Carpinelli E."/>
            <person name="Telatin A."/>
            <person name="Vitulo N."/>
            <person name="Forcato C."/>
            <person name="D'Angelo M."/>
            <person name="Schiavon R."/>
            <person name="Vezzi A."/>
            <person name="Giacometti G.M."/>
            <person name="Morosinotto T."/>
            <person name="Valle G."/>
        </authorList>
    </citation>
    <scope>NUCLEOTIDE SEQUENCE [LARGE SCALE GENOMIC DNA]</scope>
    <source>
        <strain evidence="5 6">B-31</strain>
    </source>
</reference>
<dbReference type="SMART" id="SM00320">
    <property type="entry name" value="WD40"/>
    <property type="match status" value="5"/>
</dbReference>
<evidence type="ECO:0000256" key="1">
    <source>
        <dbReference type="ARBA" id="ARBA00022574"/>
    </source>
</evidence>
<dbReference type="InterPro" id="IPR036322">
    <property type="entry name" value="WD40_repeat_dom_sf"/>
</dbReference>
<name>W7TW78_9STRA</name>
<dbReference type="InterPro" id="IPR051859">
    <property type="entry name" value="DCAF"/>
</dbReference>
<dbReference type="OrthoDB" id="63070at2759"/>
<evidence type="ECO:0000313" key="6">
    <source>
        <dbReference type="Proteomes" id="UP000019335"/>
    </source>
</evidence>
<dbReference type="PANTHER" id="PTHR19847">
    <property type="entry name" value="DDB1- AND CUL4-ASSOCIATED FACTOR 11"/>
    <property type="match status" value="1"/>
</dbReference>
<gene>
    <name evidence="5" type="ORF">Naga_100548g2</name>
</gene>
<evidence type="ECO:0000256" key="2">
    <source>
        <dbReference type="ARBA" id="ARBA00022737"/>
    </source>
</evidence>
<keyword evidence="6" id="KW-1185">Reference proteome</keyword>
<evidence type="ECO:0000256" key="3">
    <source>
        <dbReference type="PROSITE-ProRule" id="PRU00221"/>
    </source>
</evidence>
<dbReference type="PROSITE" id="PS00678">
    <property type="entry name" value="WD_REPEATS_1"/>
    <property type="match status" value="1"/>
</dbReference>
<feature type="repeat" description="WD" evidence="3">
    <location>
        <begin position="332"/>
        <end position="376"/>
    </location>
</feature>
<organism evidence="5 6">
    <name type="scientific">Nannochloropsis gaditana</name>
    <dbReference type="NCBI Taxonomy" id="72520"/>
    <lineage>
        <taxon>Eukaryota</taxon>
        <taxon>Sar</taxon>
        <taxon>Stramenopiles</taxon>
        <taxon>Ochrophyta</taxon>
        <taxon>Eustigmatophyceae</taxon>
        <taxon>Eustigmatales</taxon>
        <taxon>Monodopsidaceae</taxon>
        <taxon>Nannochloropsis</taxon>
    </lineage>
</organism>
<sequence>MHRNATGCGRRICSAMPTPSAPSSPSPQRRSSRLAAAAAATSTSPGRGVIAADSSSLWGSAGASEASSTSSCPPTSTCNSPAPACRYSPKASSPPFPFHSTPLSLALLSRSPTTRHGSLKVSGNPMLWREAYGPRVVRRLSLAYAAADGAHFYPNLLAGAVSGFESALFNASFSRDGQMLFTACQDGTINLYGMEQLLYVQARCKVRETEGGGTTAEPFQVSASCPTPQAPDRLLPQKQIHCQYVGWAIVGSCFSPDAKWIAYSSWSRSLHLTNTFGRHELHEAIVVSPHRSHHFCLFSLAFSADGAKVIGGGNDGGLHLIHLERKHASHIEQAHQDDVNSVCFVDPEQAPSLVLSGSDDGLIKLWDLRTERAHGLLAGHVSGITSVCSKDGGPGGGRGGGRYLVSNGKDQTTKLWDLRKMVEAGRDAEARYAVDLDGDYRFATIWNEGGGRGGGGSGGGSIRWAITRFRRGGVIGLPGR</sequence>
<dbReference type="InterPro" id="IPR015943">
    <property type="entry name" value="WD40/YVTN_repeat-like_dom_sf"/>
</dbReference>
<feature type="region of interest" description="Disordered" evidence="4">
    <location>
        <begin position="1"/>
        <end position="51"/>
    </location>
</feature>
<comment type="caution">
    <text evidence="5">The sequence shown here is derived from an EMBL/GenBank/DDBJ whole genome shotgun (WGS) entry which is preliminary data.</text>
</comment>
<dbReference type="Pfam" id="PF00400">
    <property type="entry name" value="WD40"/>
    <property type="match status" value="3"/>
</dbReference>
<dbReference type="PROSITE" id="PS50082">
    <property type="entry name" value="WD_REPEATS_2"/>
    <property type="match status" value="1"/>
</dbReference>
<evidence type="ECO:0000256" key="4">
    <source>
        <dbReference type="SAM" id="MobiDB-lite"/>
    </source>
</evidence>
<dbReference type="InterPro" id="IPR001680">
    <property type="entry name" value="WD40_rpt"/>
</dbReference>
<protein>
    <submittedName>
        <fullName evidence="5">Ddb1-and cul4-associated factor 11 isoform 1</fullName>
    </submittedName>
</protein>
<keyword evidence="1 3" id="KW-0853">WD repeat</keyword>
<evidence type="ECO:0000313" key="5">
    <source>
        <dbReference type="EMBL" id="EWM24554.1"/>
    </source>
</evidence>
<dbReference type="Gene3D" id="2.130.10.10">
    <property type="entry name" value="YVTN repeat-like/Quinoprotein amine dehydrogenase"/>
    <property type="match status" value="1"/>
</dbReference>
<proteinExistence type="predicted"/>
<keyword evidence="2" id="KW-0677">Repeat</keyword>
<dbReference type="AlphaFoldDB" id="W7TW78"/>
<dbReference type="EMBL" id="AZIL01001185">
    <property type="protein sequence ID" value="EWM24554.1"/>
    <property type="molecule type" value="Genomic_DNA"/>
</dbReference>
<dbReference type="InterPro" id="IPR020472">
    <property type="entry name" value="WD40_PAC1"/>
</dbReference>
<accession>W7TW78</accession>
<dbReference type="SUPFAM" id="SSF50978">
    <property type="entry name" value="WD40 repeat-like"/>
    <property type="match status" value="1"/>
</dbReference>
<feature type="compositionally biased region" description="Low complexity" evidence="4">
    <location>
        <begin position="26"/>
        <end position="51"/>
    </location>
</feature>
<dbReference type="GO" id="GO:0080008">
    <property type="term" value="C:Cul4-RING E3 ubiquitin ligase complex"/>
    <property type="evidence" value="ECO:0007669"/>
    <property type="project" value="TreeGrafter"/>
</dbReference>
<dbReference type="PRINTS" id="PR00320">
    <property type="entry name" value="GPROTEINBRPT"/>
</dbReference>
<dbReference type="InterPro" id="IPR019775">
    <property type="entry name" value="WD40_repeat_CS"/>
</dbReference>
<dbReference type="PROSITE" id="PS50294">
    <property type="entry name" value="WD_REPEATS_REGION"/>
    <property type="match status" value="1"/>
</dbReference>